<evidence type="ECO:0000313" key="17">
    <source>
        <dbReference type="Proteomes" id="UP000618319"/>
    </source>
</evidence>
<dbReference type="EMBL" id="PSKQ01000024">
    <property type="protein sequence ID" value="MBE8722535.1"/>
    <property type="molecule type" value="Genomic_DNA"/>
</dbReference>
<dbReference type="RefSeq" id="WP_196938936.1">
    <property type="nucleotide sequence ID" value="NZ_MU158689.1"/>
</dbReference>
<evidence type="ECO:0000256" key="3">
    <source>
        <dbReference type="ARBA" id="ARBA00012438"/>
    </source>
</evidence>
<dbReference type="PROSITE" id="PS50046">
    <property type="entry name" value="PHYTOCHROME_2"/>
    <property type="match status" value="1"/>
</dbReference>
<dbReference type="SMART" id="SM00387">
    <property type="entry name" value="HATPase_c"/>
    <property type="match status" value="1"/>
</dbReference>
<dbReference type="EC" id="2.7.13.3" evidence="3"/>
<evidence type="ECO:0000256" key="7">
    <source>
        <dbReference type="ARBA" id="ARBA00022741"/>
    </source>
</evidence>
<evidence type="ECO:0000256" key="1">
    <source>
        <dbReference type="ARBA" id="ARBA00000085"/>
    </source>
</evidence>
<evidence type="ECO:0000256" key="4">
    <source>
        <dbReference type="ARBA" id="ARBA00022543"/>
    </source>
</evidence>
<evidence type="ECO:0000256" key="13">
    <source>
        <dbReference type="SAM" id="Coils"/>
    </source>
</evidence>
<keyword evidence="6" id="KW-0808">Transferase</keyword>
<comment type="caution">
    <text evidence="16">The sequence shown here is derived from an EMBL/GenBank/DDBJ whole genome shotgun (WGS) entry which is preliminary data.</text>
</comment>
<keyword evidence="10" id="KW-0157">Chromophore</keyword>
<dbReference type="InterPro" id="IPR035965">
    <property type="entry name" value="PAS-like_dom_sf"/>
</dbReference>
<dbReference type="InterPro" id="IPR043150">
    <property type="entry name" value="Phytochrome_PHY_sf"/>
</dbReference>
<sequence length="732" mass="84122">MLTLTNCEDEKIHIPNKIIQNGYLIAFSLSGKAKYVSENLRNLFPTGLEFLGLNMTSFIETHLENYITPIRTSVEAVTLAHEELCVIDLKEHDCYLSIYHHHHLIYFEFEEIYNPLSGNNVFYNIFSKFNQPAILWNNLCDVISEIIDFDRVMIYQFLEDSSGKVIAEKVKNSLPSYLKMCYPEFDIPKQARELYLTNHFRLIPDVEAPQICLIGNTSDPLDLSRSNVRAVSPIHLEYLKNSGIRASYSISIIINDKLWGLVACQNIEPKFIDLKTRITTNTITQFVVNKFTANTNSDLIREAEKLKFIELDIKGKLFLHGSIEQALVDNLEGLCKLVDADTIVYTKDENIRYFGTPIAEETLKRIVQFFKTNFQSDEEIYSSNTFLKDFGEKLNLGSNLGGIALVRLDALRKENILWIRKEQLQHKIWAGSPTKLLILSEDKRNLKISPRKSFEAWKETVKGTSFMWNDKDIYLIRRIRTLIVESALLKSEQIQKLNNELSEANNELENYAHTISHDLKNPLSVLKLSAQVLRSKPFTDPIFIEKHLNHILDSVSSMEDMIKSILEISRTKNTELFMEEINPEQLIHKLFNQSKVIYSAPNTHLILKNINYLYTNQTLIAQVFMNLMSNAVKYSSKSTTPTVTIDSYKEEEYTIYEIADNGIGIEASEADKIYRKFIRLGNAADFDGVGLGLSIVYKIMNRLKGKISFISKPNEGATFIIKILNKKYQDSD</sequence>
<keyword evidence="11" id="KW-0902">Two-component regulatory system</keyword>
<dbReference type="Gene3D" id="3.30.450.20">
    <property type="entry name" value="PAS domain"/>
    <property type="match status" value="1"/>
</dbReference>
<feature type="domain" description="Phytochrome chromophore attachment site" evidence="14">
    <location>
        <begin position="143"/>
        <end position="289"/>
    </location>
</feature>
<dbReference type="InterPro" id="IPR003594">
    <property type="entry name" value="HATPase_dom"/>
</dbReference>
<dbReference type="Gene3D" id="1.10.287.130">
    <property type="match status" value="1"/>
</dbReference>
<dbReference type="SUPFAM" id="SSF55874">
    <property type="entry name" value="ATPase domain of HSP90 chaperone/DNA topoisomerase II/histidine kinase"/>
    <property type="match status" value="1"/>
</dbReference>
<dbReference type="PANTHER" id="PTHR42878">
    <property type="entry name" value="TWO-COMPONENT HISTIDINE KINASE"/>
    <property type="match status" value="1"/>
</dbReference>
<dbReference type="SUPFAM" id="SSF55781">
    <property type="entry name" value="GAF domain-like"/>
    <property type="match status" value="2"/>
</dbReference>
<evidence type="ECO:0000256" key="2">
    <source>
        <dbReference type="ARBA" id="ARBA00006402"/>
    </source>
</evidence>
<dbReference type="SMART" id="SM00388">
    <property type="entry name" value="HisKA"/>
    <property type="match status" value="1"/>
</dbReference>
<dbReference type="CDD" id="cd00075">
    <property type="entry name" value="HATPase"/>
    <property type="match status" value="1"/>
</dbReference>
<keyword evidence="8" id="KW-0418">Kinase</keyword>
<organism evidence="16 17">
    <name type="scientific">Sphingobacterium pedocola</name>
    <dbReference type="NCBI Taxonomy" id="2082722"/>
    <lineage>
        <taxon>Bacteria</taxon>
        <taxon>Pseudomonadati</taxon>
        <taxon>Bacteroidota</taxon>
        <taxon>Sphingobacteriia</taxon>
        <taxon>Sphingobacteriales</taxon>
        <taxon>Sphingobacteriaceae</taxon>
        <taxon>Sphingobacterium</taxon>
    </lineage>
</organism>
<dbReference type="Gene3D" id="3.30.450.270">
    <property type="match status" value="1"/>
</dbReference>
<dbReference type="Pfam" id="PF00512">
    <property type="entry name" value="HisKA"/>
    <property type="match status" value="1"/>
</dbReference>
<keyword evidence="9" id="KW-0067">ATP-binding</keyword>
<evidence type="ECO:0000256" key="8">
    <source>
        <dbReference type="ARBA" id="ARBA00022777"/>
    </source>
</evidence>
<dbReference type="InterPro" id="IPR013515">
    <property type="entry name" value="Phytochrome_cen-reg"/>
</dbReference>
<keyword evidence="13" id="KW-0175">Coiled coil</keyword>
<dbReference type="Gene3D" id="3.30.450.40">
    <property type="match status" value="1"/>
</dbReference>
<evidence type="ECO:0000256" key="5">
    <source>
        <dbReference type="ARBA" id="ARBA00022606"/>
    </source>
</evidence>
<dbReference type="InterPro" id="IPR050351">
    <property type="entry name" value="BphY/WalK/GraS-like"/>
</dbReference>
<keyword evidence="17" id="KW-1185">Reference proteome</keyword>
<feature type="domain" description="Histidine kinase" evidence="15">
    <location>
        <begin position="514"/>
        <end position="727"/>
    </location>
</feature>
<gene>
    <name evidence="16" type="ORF">C4F40_17555</name>
</gene>
<feature type="coiled-coil region" evidence="13">
    <location>
        <begin position="487"/>
        <end position="514"/>
    </location>
</feature>
<dbReference type="InterPro" id="IPR016132">
    <property type="entry name" value="Phyto_chromo_attachment"/>
</dbReference>
<evidence type="ECO:0000256" key="10">
    <source>
        <dbReference type="ARBA" id="ARBA00022991"/>
    </source>
</evidence>
<keyword evidence="7" id="KW-0547">Nucleotide-binding</keyword>
<dbReference type="PROSITE" id="PS50109">
    <property type="entry name" value="HIS_KIN"/>
    <property type="match status" value="1"/>
</dbReference>
<dbReference type="CDD" id="cd00082">
    <property type="entry name" value="HisKA"/>
    <property type="match status" value="1"/>
</dbReference>
<comment type="similarity">
    <text evidence="2">In the N-terminal section; belongs to the phytochrome family.</text>
</comment>
<evidence type="ECO:0000256" key="12">
    <source>
        <dbReference type="ARBA" id="ARBA00023170"/>
    </source>
</evidence>
<keyword evidence="5" id="KW-0716">Sensory transduction</keyword>
<dbReference type="Pfam" id="PF00360">
    <property type="entry name" value="PHY"/>
    <property type="match status" value="1"/>
</dbReference>
<dbReference type="InterPro" id="IPR036097">
    <property type="entry name" value="HisK_dim/P_sf"/>
</dbReference>
<evidence type="ECO:0000313" key="16">
    <source>
        <dbReference type="EMBL" id="MBE8722535.1"/>
    </source>
</evidence>
<comment type="catalytic activity">
    <reaction evidence="1">
        <text>ATP + protein L-histidine = ADP + protein N-phospho-L-histidine.</text>
        <dbReference type="EC" id="2.7.13.3"/>
    </reaction>
</comment>
<dbReference type="Proteomes" id="UP000618319">
    <property type="component" value="Unassembled WGS sequence"/>
</dbReference>
<evidence type="ECO:0000259" key="14">
    <source>
        <dbReference type="PROSITE" id="PS50046"/>
    </source>
</evidence>
<dbReference type="Pfam" id="PF01590">
    <property type="entry name" value="GAF"/>
    <property type="match status" value="1"/>
</dbReference>
<reference evidence="16 17" key="1">
    <citation type="submission" date="2018-02" db="EMBL/GenBank/DDBJ databases">
        <title>Sphingobacterium KA21.</title>
        <authorList>
            <person name="Vasarhelyi B.M."/>
            <person name="Deshmukh S."/>
            <person name="Balint B."/>
            <person name="Kukolya J."/>
        </authorList>
    </citation>
    <scope>NUCLEOTIDE SEQUENCE [LARGE SCALE GENOMIC DNA]</scope>
    <source>
        <strain evidence="16 17">Ka21</strain>
    </source>
</reference>
<accession>A0ABR9TAZ0</accession>
<protein>
    <recommendedName>
        <fullName evidence="3">histidine kinase</fullName>
        <ecNumber evidence="3">2.7.13.3</ecNumber>
    </recommendedName>
</protein>
<dbReference type="InterPro" id="IPR029016">
    <property type="entry name" value="GAF-like_dom_sf"/>
</dbReference>
<keyword evidence="4" id="KW-0600">Photoreceptor protein</keyword>
<dbReference type="InterPro" id="IPR036890">
    <property type="entry name" value="HATPase_C_sf"/>
</dbReference>
<dbReference type="InterPro" id="IPR001294">
    <property type="entry name" value="Phytochrome"/>
</dbReference>
<proteinExistence type="inferred from homology"/>
<dbReference type="InterPro" id="IPR003661">
    <property type="entry name" value="HisK_dim/P_dom"/>
</dbReference>
<evidence type="ECO:0000256" key="6">
    <source>
        <dbReference type="ARBA" id="ARBA00022679"/>
    </source>
</evidence>
<dbReference type="InterPro" id="IPR003018">
    <property type="entry name" value="GAF"/>
</dbReference>
<dbReference type="SUPFAM" id="SSF55785">
    <property type="entry name" value="PYP-like sensor domain (PAS domain)"/>
    <property type="match status" value="1"/>
</dbReference>
<evidence type="ECO:0000256" key="9">
    <source>
        <dbReference type="ARBA" id="ARBA00022840"/>
    </source>
</evidence>
<keyword evidence="12" id="KW-0675">Receptor</keyword>
<dbReference type="Pfam" id="PF02518">
    <property type="entry name" value="HATPase_c"/>
    <property type="match status" value="1"/>
</dbReference>
<evidence type="ECO:0000259" key="15">
    <source>
        <dbReference type="PROSITE" id="PS50109"/>
    </source>
</evidence>
<dbReference type="Gene3D" id="3.30.565.10">
    <property type="entry name" value="Histidine kinase-like ATPase, C-terminal domain"/>
    <property type="match status" value="1"/>
</dbReference>
<evidence type="ECO:0000256" key="11">
    <source>
        <dbReference type="ARBA" id="ARBA00023012"/>
    </source>
</evidence>
<name>A0ABR9TAZ0_9SPHI</name>
<dbReference type="InterPro" id="IPR005467">
    <property type="entry name" value="His_kinase_dom"/>
</dbReference>
<dbReference type="PANTHER" id="PTHR42878:SF7">
    <property type="entry name" value="SENSOR HISTIDINE KINASE GLRK"/>
    <property type="match status" value="1"/>
</dbReference>
<dbReference type="SUPFAM" id="SSF47384">
    <property type="entry name" value="Homodimeric domain of signal transducing histidine kinase"/>
    <property type="match status" value="1"/>
</dbReference>
<dbReference type="PRINTS" id="PR01033">
    <property type="entry name" value="PHYTOCHROME"/>
</dbReference>